<comment type="caution">
    <text evidence="2">The sequence shown here is derived from an EMBL/GenBank/DDBJ whole genome shotgun (WGS) entry which is preliminary data.</text>
</comment>
<accession>A0A109HPW7</accession>
<evidence type="ECO:0000256" key="1">
    <source>
        <dbReference type="SAM" id="MobiDB-lite"/>
    </source>
</evidence>
<evidence type="ECO:0000313" key="3">
    <source>
        <dbReference type="Proteomes" id="UP000055854"/>
    </source>
</evidence>
<reference evidence="2 3" key="1">
    <citation type="submission" date="2015-11" db="EMBL/GenBank/DDBJ databases">
        <title>Long Read and Single Molecule DNA Sequencing Simplifies Genome Assembly and TAL Effector Gene Analysis of Xanthomonas translucens.</title>
        <authorList>
            <person name="Peng Z."/>
            <person name="Hu Y."/>
            <person name="Xie J."/>
            <person name="Potnis N."/>
            <person name="Akhunova A."/>
            <person name="Jones J."/>
            <person name="Liu Z."/>
            <person name="White F."/>
            <person name="Liu S."/>
        </authorList>
    </citation>
    <scope>NUCLEOTIDE SEQUENCE [LARGE SCALE GENOMIC DNA]</scope>
    <source>
        <strain evidence="2 3">B1</strain>
    </source>
</reference>
<feature type="region of interest" description="Disordered" evidence="1">
    <location>
        <begin position="41"/>
        <end position="65"/>
    </location>
</feature>
<name>A0A109HPW7_XANCT</name>
<dbReference type="RefSeq" id="WP_038232782.1">
    <property type="nucleotide sequence ID" value="NZ_JBHLYD010000030.1"/>
</dbReference>
<dbReference type="AlphaFoldDB" id="A0A109HPW7"/>
<organism evidence="2 3">
    <name type="scientific">Xanthomonas campestris pv. translucens</name>
    <dbReference type="NCBI Taxonomy" id="343"/>
    <lineage>
        <taxon>Bacteria</taxon>
        <taxon>Pseudomonadati</taxon>
        <taxon>Pseudomonadota</taxon>
        <taxon>Gammaproteobacteria</taxon>
        <taxon>Lysobacterales</taxon>
        <taxon>Lysobacteraceae</taxon>
        <taxon>Xanthomonas</taxon>
        <taxon>Xanthomonas translucens group</taxon>
    </lineage>
</organism>
<dbReference type="EMBL" id="LNTA01000031">
    <property type="protein sequence ID" value="KWV16333.1"/>
    <property type="molecule type" value="Genomic_DNA"/>
</dbReference>
<evidence type="ECO:0000313" key="2">
    <source>
        <dbReference type="EMBL" id="KWV16333.1"/>
    </source>
</evidence>
<dbReference type="Proteomes" id="UP000055854">
    <property type="component" value="Unassembled WGS sequence"/>
</dbReference>
<gene>
    <name evidence="2" type="ORF">ATB53_09755</name>
</gene>
<proteinExistence type="predicted"/>
<feature type="compositionally biased region" description="Acidic residues" evidence="1">
    <location>
        <begin position="52"/>
        <end position="65"/>
    </location>
</feature>
<protein>
    <submittedName>
        <fullName evidence="2">Uncharacterized protein</fullName>
    </submittedName>
</protein>
<sequence length="65" mass="7268">MRGPRLFPTAFLVRAPQPTLTAYPVSSAYRRRERNDYTLLEPVDSAAAWPDDGADAEEDEDDGRA</sequence>